<sequence>MTILLTGATGLVGERLLPRLLAAGHDCRALVRGGKTVPAGAEPVDGDLFDAAALASALAGISAVIHLAAVFRTPDEALIWKSNLDGVRRLISAVESHAPKARVILASTSNVYAKDQARPGREDDRVNPSQAYPASKVAAEQALRESGLAWSVVRFPFVYGDGDGHLAALPGHAAGAGWHPAMRMSTIQHRDIATAMVLALDGRFDGRVVNIADDLPASMLDLIALGGGAMDASAEPLAAPWALQVDTALARRLGFAPTVRTVYQAAQDGFL</sequence>
<dbReference type="EMBL" id="LJYW01000001">
    <property type="protein sequence ID" value="KPL50859.1"/>
    <property type="molecule type" value="Genomic_DNA"/>
</dbReference>
<dbReference type="Gene3D" id="3.40.50.720">
    <property type="entry name" value="NAD(P)-binding Rossmann-like Domain"/>
    <property type="match status" value="1"/>
</dbReference>
<dbReference type="PANTHER" id="PTHR48079:SF6">
    <property type="entry name" value="NAD(P)-BINDING DOMAIN-CONTAINING PROTEIN-RELATED"/>
    <property type="match status" value="1"/>
</dbReference>
<protein>
    <submittedName>
        <fullName evidence="2">Epimerase</fullName>
    </submittedName>
</protein>
<dbReference type="GO" id="GO:0005737">
    <property type="term" value="C:cytoplasm"/>
    <property type="evidence" value="ECO:0007669"/>
    <property type="project" value="TreeGrafter"/>
</dbReference>
<dbReference type="STRING" id="665126.ABB55_00295"/>
<dbReference type="InterPro" id="IPR051783">
    <property type="entry name" value="NAD(P)-dependent_oxidoreduct"/>
</dbReference>
<dbReference type="SUPFAM" id="SSF51735">
    <property type="entry name" value="NAD(P)-binding Rossmann-fold domains"/>
    <property type="match status" value="1"/>
</dbReference>
<dbReference type="InterPro" id="IPR036291">
    <property type="entry name" value="NAD(P)-bd_dom_sf"/>
</dbReference>
<organism evidence="2 3">
    <name type="scientific">Prosthecodimorpha hirschii</name>
    <dbReference type="NCBI Taxonomy" id="665126"/>
    <lineage>
        <taxon>Bacteria</taxon>
        <taxon>Pseudomonadati</taxon>
        <taxon>Pseudomonadota</taxon>
        <taxon>Alphaproteobacteria</taxon>
        <taxon>Hyphomicrobiales</taxon>
        <taxon>Ancalomicrobiaceae</taxon>
        <taxon>Prosthecodimorpha</taxon>
    </lineage>
</organism>
<dbReference type="Pfam" id="PF01370">
    <property type="entry name" value="Epimerase"/>
    <property type="match status" value="1"/>
</dbReference>
<keyword evidence="3" id="KW-1185">Reference proteome</keyword>
<evidence type="ECO:0000259" key="1">
    <source>
        <dbReference type="Pfam" id="PF01370"/>
    </source>
</evidence>
<name>A0A0P6W938_9HYPH</name>
<proteinExistence type="predicted"/>
<comment type="caution">
    <text evidence="2">The sequence shown here is derived from an EMBL/GenBank/DDBJ whole genome shotgun (WGS) entry which is preliminary data.</text>
</comment>
<dbReference type="Proteomes" id="UP000048984">
    <property type="component" value="Unassembled WGS sequence"/>
</dbReference>
<evidence type="ECO:0000313" key="2">
    <source>
        <dbReference type="EMBL" id="KPL50859.1"/>
    </source>
</evidence>
<evidence type="ECO:0000313" key="3">
    <source>
        <dbReference type="Proteomes" id="UP000048984"/>
    </source>
</evidence>
<dbReference type="GO" id="GO:0004029">
    <property type="term" value="F:aldehyde dehydrogenase (NAD+) activity"/>
    <property type="evidence" value="ECO:0007669"/>
    <property type="project" value="TreeGrafter"/>
</dbReference>
<dbReference type="AlphaFoldDB" id="A0A0P6W938"/>
<dbReference type="InterPro" id="IPR001509">
    <property type="entry name" value="Epimerase_deHydtase"/>
</dbReference>
<reference evidence="2 3" key="2">
    <citation type="submission" date="2015-10" db="EMBL/GenBank/DDBJ databases">
        <title>Draft Genome Sequence of Prosthecomicrobium hirschii ATCC 27832.</title>
        <authorList>
            <person name="Daniel J."/>
            <person name="Givan S.A."/>
            <person name="Brun Y.V."/>
            <person name="Brown P.J."/>
        </authorList>
    </citation>
    <scope>NUCLEOTIDE SEQUENCE [LARGE SCALE GENOMIC DNA]</scope>
    <source>
        <strain evidence="2 3">16</strain>
    </source>
</reference>
<dbReference type="RefSeq" id="WP_054357022.1">
    <property type="nucleotide sequence ID" value="NZ_LJYW01000001.1"/>
</dbReference>
<gene>
    <name evidence="2" type="ORF">ABB55_00295</name>
</gene>
<feature type="domain" description="NAD-dependent epimerase/dehydratase" evidence="1">
    <location>
        <begin position="3"/>
        <end position="211"/>
    </location>
</feature>
<dbReference type="PANTHER" id="PTHR48079">
    <property type="entry name" value="PROTEIN YEEZ"/>
    <property type="match status" value="1"/>
</dbReference>
<accession>A0A0P6W938</accession>
<reference evidence="2 3" key="1">
    <citation type="submission" date="2015-09" db="EMBL/GenBank/DDBJ databases">
        <authorList>
            <person name="Jackson K.R."/>
            <person name="Lunt B.L."/>
            <person name="Fisher J.N.B."/>
            <person name="Gardner A.V."/>
            <person name="Bailey M.E."/>
            <person name="Deus L.M."/>
            <person name="Earl A.S."/>
            <person name="Gibby P.D."/>
            <person name="Hartmann K.A."/>
            <person name="Liu J.E."/>
            <person name="Manci A.M."/>
            <person name="Nielsen D.A."/>
            <person name="Solomon M.B."/>
            <person name="Breakwell D.P."/>
            <person name="Burnett S.H."/>
            <person name="Grose J.H."/>
        </authorList>
    </citation>
    <scope>NUCLEOTIDE SEQUENCE [LARGE SCALE GENOMIC DNA]</scope>
    <source>
        <strain evidence="2 3">16</strain>
    </source>
</reference>